<organism evidence="1 2">
    <name type="scientific">Candidatus Methylacidiphilum fumarolicum</name>
    <dbReference type="NCBI Taxonomy" id="591154"/>
    <lineage>
        <taxon>Bacteria</taxon>
        <taxon>Pseudomonadati</taxon>
        <taxon>Verrucomicrobiota</taxon>
        <taxon>Methylacidiphilae</taxon>
        <taxon>Methylacidiphilales</taxon>
        <taxon>Methylacidiphilaceae</taxon>
        <taxon>Methylacidiphilum (ex Ratnadevi et al. 2023)</taxon>
    </lineage>
</organism>
<name>A0ABM9IE44_9BACT</name>
<dbReference type="EMBL" id="OX458932">
    <property type="protein sequence ID" value="CAI9085953.1"/>
    <property type="molecule type" value="Genomic_DNA"/>
</dbReference>
<gene>
    <name evidence="1" type="ORF">MFUM_1618</name>
</gene>
<accession>A0ABM9IE44</accession>
<protein>
    <submittedName>
        <fullName evidence="1">Uncharacterized protein</fullName>
    </submittedName>
</protein>
<evidence type="ECO:0000313" key="2">
    <source>
        <dbReference type="Proteomes" id="UP001161497"/>
    </source>
</evidence>
<keyword evidence="2" id="KW-1185">Reference proteome</keyword>
<evidence type="ECO:0000313" key="1">
    <source>
        <dbReference type="EMBL" id="CAI9085953.1"/>
    </source>
</evidence>
<sequence length="47" mass="5183">MSLRCYKRLQALFSVEEVMKGKVFCHKLAARSRELVLGATAGSGARL</sequence>
<reference evidence="1" key="1">
    <citation type="submission" date="2023-03" db="EMBL/GenBank/DDBJ databases">
        <authorList>
            <person name="Cremers G."/>
            <person name="Picone N."/>
        </authorList>
    </citation>
    <scope>NUCLEOTIDE SEQUENCE</scope>
    <source>
        <strain evidence="1">Sample_alias</strain>
    </source>
</reference>
<dbReference type="Proteomes" id="UP001161497">
    <property type="component" value="Chromosome"/>
</dbReference>
<proteinExistence type="predicted"/>